<protein>
    <submittedName>
        <fullName evidence="2">Uncharacterized protein</fullName>
    </submittedName>
</protein>
<feature type="region of interest" description="Disordered" evidence="1">
    <location>
        <begin position="1"/>
        <end position="28"/>
    </location>
</feature>
<keyword evidence="3" id="KW-1185">Reference proteome</keyword>
<evidence type="ECO:0000313" key="3">
    <source>
        <dbReference type="Proteomes" id="UP000077266"/>
    </source>
</evidence>
<reference evidence="2 3" key="1">
    <citation type="journal article" date="2016" name="Mol. Biol. Evol.">
        <title>Comparative Genomics of Early-Diverging Mushroom-Forming Fungi Provides Insights into the Origins of Lignocellulose Decay Capabilities.</title>
        <authorList>
            <person name="Nagy L.G."/>
            <person name="Riley R."/>
            <person name="Tritt A."/>
            <person name="Adam C."/>
            <person name="Daum C."/>
            <person name="Floudas D."/>
            <person name="Sun H."/>
            <person name="Yadav J.S."/>
            <person name="Pangilinan J."/>
            <person name="Larsson K.H."/>
            <person name="Matsuura K."/>
            <person name="Barry K."/>
            <person name="Labutti K."/>
            <person name="Kuo R."/>
            <person name="Ohm R.A."/>
            <person name="Bhattacharya S.S."/>
            <person name="Shirouzu T."/>
            <person name="Yoshinaga Y."/>
            <person name="Martin F.M."/>
            <person name="Grigoriev I.V."/>
            <person name="Hibbett D.S."/>
        </authorList>
    </citation>
    <scope>NUCLEOTIDE SEQUENCE [LARGE SCALE GENOMIC DNA]</scope>
    <source>
        <strain evidence="2 3">HHB12029</strain>
    </source>
</reference>
<name>A0A165FL67_EXIGL</name>
<dbReference type="Proteomes" id="UP000077266">
    <property type="component" value="Unassembled WGS sequence"/>
</dbReference>
<dbReference type="AlphaFoldDB" id="A0A165FL67"/>
<organism evidence="2 3">
    <name type="scientific">Exidia glandulosa HHB12029</name>
    <dbReference type="NCBI Taxonomy" id="1314781"/>
    <lineage>
        <taxon>Eukaryota</taxon>
        <taxon>Fungi</taxon>
        <taxon>Dikarya</taxon>
        <taxon>Basidiomycota</taxon>
        <taxon>Agaricomycotina</taxon>
        <taxon>Agaricomycetes</taxon>
        <taxon>Auriculariales</taxon>
        <taxon>Exidiaceae</taxon>
        <taxon>Exidia</taxon>
    </lineage>
</organism>
<evidence type="ECO:0000313" key="2">
    <source>
        <dbReference type="EMBL" id="KZV89175.1"/>
    </source>
</evidence>
<dbReference type="EMBL" id="KV426079">
    <property type="protein sequence ID" value="KZV89175.1"/>
    <property type="molecule type" value="Genomic_DNA"/>
</dbReference>
<dbReference type="InParanoid" id="A0A165FL67"/>
<accession>A0A165FL67</accession>
<sequence>MRSQTPRPTASAPHPSHPIDLPSAHNQLHTPRAIATTSHLPVSLECGGRPYQHWTLVTYNCDIRSACMYGDVAGWRLALDVLLAQDEG</sequence>
<proteinExistence type="predicted"/>
<gene>
    <name evidence="2" type="ORF">EXIGLDRAFT_149885</name>
</gene>
<evidence type="ECO:0000256" key="1">
    <source>
        <dbReference type="SAM" id="MobiDB-lite"/>
    </source>
</evidence>